<sequence>MSETYQIVGANVDLTSPSEGGTEWTVEQKTPELEIEYPEPHVRIGWAYGPINLVDGYVDPNTLEIVVAPVIAQVYLGTIEGNLKDGLSVRFNLSSSEGRLDFYLKNGNEVWLKFDLRIRFGGYYVDEMRLLSI</sequence>
<keyword evidence="2" id="KW-1185">Reference proteome</keyword>
<dbReference type="GeneID" id="43645448"/>
<name>A0A5N6S7W9_ASPPS</name>
<dbReference type="RefSeq" id="XP_031906728.1">
    <property type="nucleotide sequence ID" value="XM_032061238.1"/>
</dbReference>
<protein>
    <submittedName>
        <fullName evidence="1">Uncharacterized protein</fullName>
    </submittedName>
</protein>
<gene>
    <name evidence="1" type="ORF">BDV38DRAFT_289425</name>
</gene>
<dbReference type="EMBL" id="ML743727">
    <property type="protein sequence ID" value="KAE8130665.1"/>
    <property type="molecule type" value="Genomic_DNA"/>
</dbReference>
<dbReference type="AlphaFoldDB" id="A0A5N6S7W9"/>
<organism evidence="1 2">
    <name type="scientific">Aspergillus pseudotamarii</name>
    <dbReference type="NCBI Taxonomy" id="132259"/>
    <lineage>
        <taxon>Eukaryota</taxon>
        <taxon>Fungi</taxon>
        <taxon>Dikarya</taxon>
        <taxon>Ascomycota</taxon>
        <taxon>Pezizomycotina</taxon>
        <taxon>Eurotiomycetes</taxon>
        <taxon>Eurotiomycetidae</taxon>
        <taxon>Eurotiales</taxon>
        <taxon>Aspergillaceae</taxon>
        <taxon>Aspergillus</taxon>
        <taxon>Aspergillus subgen. Circumdati</taxon>
    </lineage>
</organism>
<proteinExistence type="predicted"/>
<evidence type="ECO:0000313" key="1">
    <source>
        <dbReference type="EMBL" id="KAE8130665.1"/>
    </source>
</evidence>
<reference evidence="1 2" key="1">
    <citation type="submission" date="2019-04" db="EMBL/GenBank/DDBJ databases">
        <title>Friends and foes A comparative genomics study of 23 Aspergillus species from section Flavi.</title>
        <authorList>
            <consortium name="DOE Joint Genome Institute"/>
            <person name="Kjaerbolling I."/>
            <person name="Vesth T."/>
            <person name="Frisvad J.C."/>
            <person name="Nybo J.L."/>
            <person name="Theobald S."/>
            <person name="Kildgaard S."/>
            <person name="Isbrandt T."/>
            <person name="Kuo A."/>
            <person name="Sato A."/>
            <person name="Lyhne E.K."/>
            <person name="Kogle M.E."/>
            <person name="Wiebenga A."/>
            <person name="Kun R.S."/>
            <person name="Lubbers R.J."/>
            <person name="Makela M.R."/>
            <person name="Barry K."/>
            <person name="Chovatia M."/>
            <person name="Clum A."/>
            <person name="Daum C."/>
            <person name="Haridas S."/>
            <person name="He G."/>
            <person name="LaButti K."/>
            <person name="Lipzen A."/>
            <person name="Mondo S."/>
            <person name="Riley R."/>
            <person name="Salamov A."/>
            <person name="Simmons B.A."/>
            <person name="Magnuson J.K."/>
            <person name="Henrissat B."/>
            <person name="Mortensen U.H."/>
            <person name="Larsen T.O."/>
            <person name="Devries R.P."/>
            <person name="Grigoriev I.V."/>
            <person name="Machida M."/>
            <person name="Baker S.E."/>
            <person name="Andersen M.R."/>
        </authorList>
    </citation>
    <scope>NUCLEOTIDE SEQUENCE [LARGE SCALE GENOMIC DNA]</scope>
    <source>
        <strain evidence="1 2">CBS 117625</strain>
    </source>
</reference>
<evidence type="ECO:0000313" key="2">
    <source>
        <dbReference type="Proteomes" id="UP000325672"/>
    </source>
</evidence>
<accession>A0A5N6S7W9</accession>
<dbReference type="Proteomes" id="UP000325672">
    <property type="component" value="Unassembled WGS sequence"/>
</dbReference>
<dbReference type="OrthoDB" id="3832365at2759"/>